<feature type="region of interest" description="Disordered" evidence="1">
    <location>
        <begin position="131"/>
        <end position="158"/>
    </location>
</feature>
<dbReference type="GeneID" id="27725055"/>
<comment type="caution">
    <text evidence="3">The sequence shown here is derived from an EMBL/GenBank/DDBJ whole genome shotgun (WGS) entry which is preliminary data.</text>
</comment>
<dbReference type="OrthoDB" id="5399926at2759"/>
<dbReference type="Gene3D" id="2.60.40.3960">
    <property type="entry name" value="Velvet domain"/>
    <property type="match status" value="1"/>
</dbReference>
<feature type="compositionally biased region" description="Basic and acidic residues" evidence="1">
    <location>
        <begin position="136"/>
        <end position="148"/>
    </location>
</feature>
<dbReference type="Proteomes" id="UP000028545">
    <property type="component" value="Unassembled WGS sequence"/>
</dbReference>
<feature type="domain" description="Velvet" evidence="2">
    <location>
        <begin position="1"/>
        <end position="156"/>
    </location>
</feature>
<evidence type="ECO:0000256" key="1">
    <source>
        <dbReference type="SAM" id="MobiDB-lite"/>
    </source>
</evidence>
<dbReference type="Pfam" id="PF11754">
    <property type="entry name" value="Velvet"/>
    <property type="match status" value="1"/>
</dbReference>
<evidence type="ECO:0000313" key="3">
    <source>
        <dbReference type="EMBL" id="KEZ42711.1"/>
    </source>
</evidence>
<accession>A0A084G5U9</accession>
<dbReference type="InterPro" id="IPR037525">
    <property type="entry name" value="Velvet_dom"/>
</dbReference>
<dbReference type="KEGG" id="sapo:SAPIO_CDS5983"/>
<dbReference type="OMA" id="RTTIHFP"/>
<reference evidence="3 4" key="1">
    <citation type="journal article" date="2014" name="Genome Announc.">
        <title>Draft genome sequence of the pathogenic fungus Scedosporium apiospermum.</title>
        <authorList>
            <person name="Vandeputte P."/>
            <person name="Ghamrawi S."/>
            <person name="Rechenmann M."/>
            <person name="Iltis A."/>
            <person name="Giraud S."/>
            <person name="Fleury M."/>
            <person name="Thornton C."/>
            <person name="Delhaes L."/>
            <person name="Meyer W."/>
            <person name="Papon N."/>
            <person name="Bouchara J.P."/>
        </authorList>
    </citation>
    <scope>NUCLEOTIDE SEQUENCE [LARGE SCALE GENOMIC DNA]</scope>
    <source>
        <strain evidence="3 4">IHEM 14462</strain>
    </source>
</reference>
<organism evidence="3 4">
    <name type="scientific">Pseudallescheria apiosperma</name>
    <name type="common">Scedosporium apiospermum</name>
    <dbReference type="NCBI Taxonomy" id="563466"/>
    <lineage>
        <taxon>Eukaryota</taxon>
        <taxon>Fungi</taxon>
        <taxon>Dikarya</taxon>
        <taxon>Ascomycota</taxon>
        <taxon>Pezizomycotina</taxon>
        <taxon>Sordariomycetes</taxon>
        <taxon>Hypocreomycetidae</taxon>
        <taxon>Microascales</taxon>
        <taxon>Microascaceae</taxon>
        <taxon>Scedosporium</taxon>
    </lineage>
</organism>
<gene>
    <name evidence="3" type="ORF">SAPIO_CDS5983</name>
</gene>
<dbReference type="RefSeq" id="XP_016642510.1">
    <property type="nucleotide sequence ID" value="XM_016788194.1"/>
</dbReference>
<keyword evidence="4" id="KW-1185">Reference proteome</keyword>
<dbReference type="HOGENOM" id="CLU_112590_0_0_1"/>
<name>A0A084G5U9_PSEDA</name>
<dbReference type="InterPro" id="IPR038491">
    <property type="entry name" value="Velvet_dom_sf"/>
</dbReference>
<protein>
    <recommendedName>
        <fullName evidence="2">Velvet domain-containing protein</fullName>
    </recommendedName>
</protein>
<evidence type="ECO:0000313" key="4">
    <source>
        <dbReference type="Proteomes" id="UP000028545"/>
    </source>
</evidence>
<proteinExistence type="predicted"/>
<dbReference type="PROSITE" id="PS51821">
    <property type="entry name" value="VELVET"/>
    <property type="match status" value="1"/>
</dbReference>
<dbReference type="AlphaFoldDB" id="A0A084G5U9"/>
<dbReference type="EMBL" id="JOWA01000099">
    <property type="protein sequence ID" value="KEZ42711.1"/>
    <property type="molecule type" value="Genomic_DNA"/>
</dbReference>
<dbReference type="VEuPathDB" id="FungiDB:SAPIO_CDS5983"/>
<sequence>MFSVAVQPPSQARANTRLYPPLIAMGYPSGTTEADVPYLFATAVLRDSEGNLIPEQLVGTLTAGGACAEDRRLPGTSQPIVFMFPNLSVAYEGSYSIRVDVYRVDFGDAQGAILVDQVESRRFDVYDVDVPSQKPSPEEHSIIRKLRDQGYSVPSSPV</sequence>
<evidence type="ECO:0000259" key="2">
    <source>
        <dbReference type="PROSITE" id="PS51821"/>
    </source>
</evidence>